<organism evidence="2 3">
    <name type="scientific">Lojkania enalia</name>
    <dbReference type="NCBI Taxonomy" id="147567"/>
    <lineage>
        <taxon>Eukaryota</taxon>
        <taxon>Fungi</taxon>
        <taxon>Dikarya</taxon>
        <taxon>Ascomycota</taxon>
        <taxon>Pezizomycotina</taxon>
        <taxon>Dothideomycetes</taxon>
        <taxon>Pleosporomycetidae</taxon>
        <taxon>Pleosporales</taxon>
        <taxon>Pleosporales incertae sedis</taxon>
        <taxon>Lojkania</taxon>
    </lineage>
</organism>
<gene>
    <name evidence="2" type="ORF">CC78DRAFT_581160</name>
</gene>
<protein>
    <submittedName>
        <fullName evidence="2">Uncharacterized protein</fullName>
    </submittedName>
</protein>
<reference evidence="3" key="1">
    <citation type="journal article" date="2020" name="Stud. Mycol.">
        <title>101 Dothideomycetes genomes: A test case for predicting lifestyles and emergence of pathogens.</title>
        <authorList>
            <person name="Haridas S."/>
            <person name="Albert R."/>
            <person name="Binder M."/>
            <person name="Bloem J."/>
            <person name="LaButti K."/>
            <person name="Salamov A."/>
            <person name="Andreopoulos B."/>
            <person name="Baker S."/>
            <person name="Barry K."/>
            <person name="Bills G."/>
            <person name="Bluhm B."/>
            <person name="Cannon C."/>
            <person name="Castanera R."/>
            <person name="Culley D."/>
            <person name="Daum C."/>
            <person name="Ezra D."/>
            <person name="Gonzalez J."/>
            <person name="Henrissat B."/>
            <person name="Kuo A."/>
            <person name="Liang C."/>
            <person name="Lipzen A."/>
            <person name="Lutzoni F."/>
            <person name="Magnuson J."/>
            <person name="Mondo S."/>
            <person name="Nolan M."/>
            <person name="Ohm R."/>
            <person name="Pangilinan J."/>
            <person name="Park H.-J."/>
            <person name="Ramirez L."/>
            <person name="Alfaro M."/>
            <person name="Sun H."/>
            <person name="Tritt A."/>
            <person name="Yoshinaga Y."/>
            <person name="Zwiers L.-H."/>
            <person name="Turgeon B."/>
            <person name="Goodwin S."/>
            <person name="Spatafora J."/>
            <person name="Crous P."/>
            <person name="Grigoriev I."/>
        </authorList>
    </citation>
    <scope>NUCLEOTIDE SEQUENCE [LARGE SCALE GENOMIC DNA]</scope>
    <source>
        <strain evidence="3">CBS 304.66</strain>
    </source>
</reference>
<dbReference type="EMBL" id="ML986622">
    <property type="protein sequence ID" value="KAF2263771.1"/>
    <property type="molecule type" value="Genomic_DNA"/>
</dbReference>
<evidence type="ECO:0000313" key="3">
    <source>
        <dbReference type="Proteomes" id="UP000800093"/>
    </source>
</evidence>
<evidence type="ECO:0000313" key="2">
    <source>
        <dbReference type="EMBL" id="KAF2263771.1"/>
    </source>
</evidence>
<name>A0A9P4N852_9PLEO</name>
<evidence type="ECO:0000256" key="1">
    <source>
        <dbReference type="SAM" id="MobiDB-lite"/>
    </source>
</evidence>
<sequence>MPGPSLDSSTSQIIATSPPATVDDKQPFQVTRRAEVSTAGSLSTRLQGPHVLPSMSILINTSLRLFSATWHPDSSSLDGHFDAHCIGRERFRGTQRNWACFLLCPKWSVLEQVSVTPKSPGLSPGAAFSLTEFSSAHAPPRTVRLDARNKLSISIGNGAAFFRLPFGNATIK</sequence>
<proteinExistence type="predicted"/>
<accession>A0A9P4N852</accession>
<feature type="compositionally biased region" description="Polar residues" evidence="1">
    <location>
        <begin position="1"/>
        <end position="19"/>
    </location>
</feature>
<comment type="caution">
    <text evidence="2">The sequence shown here is derived from an EMBL/GenBank/DDBJ whole genome shotgun (WGS) entry which is preliminary data.</text>
</comment>
<dbReference type="AlphaFoldDB" id="A0A9P4N852"/>
<dbReference type="Proteomes" id="UP000800093">
    <property type="component" value="Unassembled WGS sequence"/>
</dbReference>
<feature type="region of interest" description="Disordered" evidence="1">
    <location>
        <begin position="1"/>
        <end position="24"/>
    </location>
</feature>
<keyword evidence="3" id="KW-1185">Reference proteome</keyword>